<accession>M4SVJ0</accession>
<feature type="chain" id="PRO_5004057844" evidence="2">
    <location>
        <begin position="20"/>
        <end position="479"/>
    </location>
</feature>
<dbReference type="SUPFAM" id="SSF58087">
    <property type="entry name" value="Variant surface glycoprotein (N-terminal domain)"/>
    <property type="match status" value="1"/>
</dbReference>
<evidence type="ECO:0000256" key="2">
    <source>
        <dbReference type="SAM" id="SignalP"/>
    </source>
</evidence>
<name>M4SVJ0_9TRYP</name>
<protein>
    <submittedName>
        <fullName evidence="3">Variant surface glycoprotein 1109</fullName>
    </submittedName>
</protein>
<dbReference type="VEuPathDB" id="TriTrypDB:Tb1125.11.17800"/>
<dbReference type="VEuPathDB" id="TriTrypDB:Tb927.11.18530"/>
<dbReference type="EMBL" id="KC612618">
    <property type="protein sequence ID" value="AGH60049.1"/>
    <property type="molecule type" value="Genomic_DNA"/>
</dbReference>
<proteinExistence type="predicted"/>
<evidence type="ECO:0000256" key="1">
    <source>
        <dbReference type="SAM" id="MobiDB-lite"/>
    </source>
</evidence>
<keyword evidence="2" id="KW-0732">Signal</keyword>
<dbReference type="VEuPathDB" id="TriTrypDB:Tb427_000520600"/>
<sequence>MQKSVAACILLVFVALASADDDYERAATTACHELTFLSEAVAKLKEDEKRARDQVSNIAGNIALIEAGRCVASSEAEKIRLQALYALETRQLKAAVDQLQQLTIIGRAKKTLQARTAQLLLLLHRGTKAAQPAMSAGTPVTTVLASNSNSPKTCAFKAKTAPADHEVCPADSDADPKIKAGARNPQRLKKLKVVSDEAFDSIEITGTAVHIGALAAAETTNVKGWCDANSATAGRTSNNALGVIHVTTTPIDTDLKPHNIGASGTVNEPCQDSTAEEYITKSRKVTAKALATAICTMRTTTIQTVGSYLEADIKNLLNDAETQKIAEEILYGNIKKDGDADHKKAAVKKLFGIEEGSIREQIITPLTEKHINYKVNDENSKQTVTEATSNADGHIALAACYGQLHRETLKKQASAKTTVSVEKCKPDADENKCKEDSDCDYGDGKCKLKKGVKEEEKKRMSANHGIANGKAKLAKFPRQ</sequence>
<dbReference type="AlphaFoldDB" id="M4SVJ0"/>
<reference evidence="3" key="1">
    <citation type="submission" date="2013-02" db="EMBL/GenBank/DDBJ databases">
        <authorList>
            <person name="Cross G.A.M."/>
            <person name="Kim H.-S."/>
            <person name="Wickstead B."/>
        </authorList>
    </citation>
    <scope>NUCLEOTIDE SEQUENCE</scope>
    <source>
        <strain evidence="3">Lister 427</strain>
    </source>
</reference>
<reference evidence="3" key="2">
    <citation type="journal article" date="2014" name="Mol. Biochem. Parasitol.">
        <title>Capturing the variant surface glycoprotein repertoire (the VSGnome) of Trypanosoma brucei Lister 427.</title>
        <authorList>
            <person name="Cross G.A."/>
            <person name="Kim H.S."/>
            <person name="Wickstead B."/>
        </authorList>
    </citation>
    <scope>NUCLEOTIDE SEQUENCE</scope>
    <source>
        <strain evidence="3">Lister 427</strain>
    </source>
</reference>
<evidence type="ECO:0000313" key="3">
    <source>
        <dbReference type="EMBL" id="AGH60049.1"/>
    </source>
</evidence>
<organism evidence="3">
    <name type="scientific">Trypanosoma brucei</name>
    <dbReference type="NCBI Taxonomy" id="5691"/>
    <lineage>
        <taxon>Eukaryota</taxon>
        <taxon>Discoba</taxon>
        <taxon>Euglenozoa</taxon>
        <taxon>Kinetoplastea</taxon>
        <taxon>Metakinetoplastina</taxon>
        <taxon>Trypanosomatida</taxon>
        <taxon>Trypanosomatidae</taxon>
        <taxon>Trypanosoma</taxon>
    </lineage>
</organism>
<feature type="region of interest" description="Disordered" evidence="1">
    <location>
        <begin position="455"/>
        <end position="479"/>
    </location>
</feature>
<feature type="signal peptide" evidence="2">
    <location>
        <begin position="1"/>
        <end position="19"/>
    </location>
</feature>